<name>A0ABQ0ISZ6_GLUTH</name>
<keyword evidence="2" id="KW-1185">Reference proteome</keyword>
<sequence>MLHVDMDIAQIVIPEDTLSPHRADLLLHRPTIETCILEDAPDAVSVERGG</sequence>
<dbReference type="EMBL" id="BASM01000003">
    <property type="protein sequence ID" value="GAD25307.1"/>
    <property type="molecule type" value="Genomic_DNA"/>
</dbReference>
<proteinExistence type="predicted"/>
<reference evidence="1 2" key="1">
    <citation type="submission" date="2013-08" db="EMBL/GenBank/DDBJ databases">
        <title>Gluconobacter thailandicus NBRC 3257 whole genome sequence.</title>
        <authorList>
            <person name="Matsutani M."/>
            <person name="Yakushi T."/>
            <person name="Matsushita K."/>
        </authorList>
    </citation>
    <scope>NUCLEOTIDE SEQUENCE [LARGE SCALE GENOMIC DNA]</scope>
    <source>
        <strain evidence="1 2">NBRC 3257</strain>
    </source>
</reference>
<comment type="caution">
    <text evidence="1">The sequence shown here is derived from an EMBL/GenBank/DDBJ whole genome shotgun (WGS) entry which is preliminary data.</text>
</comment>
<evidence type="ECO:0000313" key="2">
    <source>
        <dbReference type="Proteomes" id="UP000018209"/>
    </source>
</evidence>
<organism evidence="1 2">
    <name type="scientific">Gluconobacter thailandicus NBRC 3257</name>
    <dbReference type="NCBI Taxonomy" id="1381097"/>
    <lineage>
        <taxon>Bacteria</taxon>
        <taxon>Pseudomonadati</taxon>
        <taxon>Pseudomonadota</taxon>
        <taxon>Alphaproteobacteria</taxon>
        <taxon>Acetobacterales</taxon>
        <taxon>Acetobacteraceae</taxon>
        <taxon>Gluconobacter</taxon>
    </lineage>
</organism>
<evidence type="ECO:0000313" key="1">
    <source>
        <dbReference type="EMBL" id="GAD25307.1"/>
    </source>
</evidence>
<dbReference type="Proteomes" id="UP000018209">
    <property type="component" value="Unassembled WGS sequence"/>
</dbReference>
<accession>A0ABQ0ISZ6</accession>
<gene>
    <name evidence="1" type="ORF">NBRC3257_0306</name>
</gene>
<protein>
    <submittedName>
        <fullName evidence="1">Uncharacterized protein</fullName>
    </submittedName>
</protein>